<protein>
    <submittedName>
        <fullName evidence="1">Uncharacterized protein</fullName>
    </submittedName>
</protein>
<dbReference type="EMBL" id="CAKMUD010000001">
    <property type="protein sequence ID" value="CAH1565229.1"/>
    <property type="molecule type" value="Genomic_DNA"/>
</dbReference>
<dbReference type="Proteomes" id="UP001295462">
    <property type="component" value="Unassembled WGS sequence"/>
</dbReference>
<gene>
    <name evidence="1" type="ORF">THF1A12_10356</name>
</gene>
<comment type="caution">
    <text evidence="1">The sequence shown here is derived from an EMBL/GenBank/DDBJ whole genome shotgun (WGS) entry which is preliminary data.</text>
</comment>
<accession>A0AAU9QDU6</accession>
<proteinExistence type="predicted"/>
<evidence type="ECO:0000313" key="1">
    <source>
        <dbReference type="EMBL" id="CAH1565229.1"/>
    </source>
</evidence>
<name>A0AAU9QDU6_9VIBR</name>
<organism evidence="1 2">
    <name type="scientific">Vibrio jasicida</name>
    <dbReference type="NCBI Taxonomy" id="766224"/>
    <lineage>
        <taxon>Bacteria</taxon>
        <taxon>Pseudomonadati</taxon>
        <taxon>Pseudomonadota</taxon>
        <taxon>Gammaproteobacteria</taxon>
        <taxon>Vibrionales</taxon>
        <taxon>Vibrionaceae</taxon>
        <taxon>Vibrio</taxon>
    </lineage>
</organism>
<evidence type="ECO:0000313" key="2">
    <source>
        <dbReference type="Proteomes" id="UP001295462"/>
    </source>
</evidence>
<sequence length="51" mass="5577">MKCEKPNEVAKPCALVFGGIPDEPKQAIWNPSVQEITFPSREMSEIGASIC</sequence>
<dbReference type="AlphaFoldDB" id="A0AAU9QDU6"/>
<reference evidence="1" key="1">
    <citation type="submission" date="2022-01" db="EMBL/GenBank/DDBJ databases">
        <authorList>
            <person name="Lagorce A."/>
        </authorList>
    </citation>
    <scope>NUCLEOTIDE SEQUENCE</scope>
    <source>
        <strain evidence="1">Th15_F1_A12</strain>
    </source>
</reference>